<evidence type="ECO:0000256" key="1">
    <source>
        <dbReference type="ARBA" id="ARBA00023157"/>
    </source>
</evidence>
<dbReference type="EMBL" id="BEZZ01007911">
    <property type="protein sequence ID" value="GCC16769.1"/>
    <property type="molecule type" value="Genomic_DNA"/>
</dbReference>
<organism evidence="4 5">
    <name type="scientific">Chiloscyllium punctatum</name>
    <name type="common">Brownbanded bambooshark</name>
    <name type="synonym">Hemiscyllium punctatum</name>
    <dbReference type="NCBI Taxonomy" id="137246"/>
    <lineage>
        <taxon>Eukaryota</taxon>
        <taxon>Metazoa</taxon>
        <taxon>Chordata</taxon>
        <taxon>Craniata</taxon>
        <taxon>Vertebrata</taxon>
        <taxon>Chondrichthyes</taxon>
        <taxon>Elasmobranchii</taxon>
        <taxon>Galeomorphii</taxon>
        <taxon>Galeoidea</taxon>
        <taxon>Orectolobiformes</taxon>
        <taxon>Hemiscylliidae</taxon>
        <taxon>Chiloscyllium</taxon>
    </lineage>
</organism>
<evidence type="ECO:0000256" key="2">
    <source>
        <dbReference type="SAM" id="SignalP"/>
    </source>
</evidence>
<gene>
    <name evidence="4" type="ORF">chiPu_0022451</name>
</gene>
<name>A0A401RF37_CHIPU</name>
<comment type="caution">
    <text evidence="4">The sequence shown here is derived from an EMBL/GenBank/DDBJ whole genome shotgun (WGS) entry which is preliminary data.</text>
</comment>
<dbReference type="InterPro" id="IPR035972">
    <property type="entry name" value="GLA-like_dom_SF"/>
</dbReference>
<dbReference type="OMA" id="ECFEENC"/>
<evidence type="ECO:0000313" key="4">
    <source>
        <dbReference type="EMBL" id="GCC16769.1"/>
    </source>
</evidence>
<feature type="non-terminal residue" evidence="4">
    <location>
        <position position="75"/>
    </location>
</feature>
<dbReference type="PROSITE" id="PS50998">
    <property type="entry name" value="GLA_2"/>
    <property type="match status" value="1"/>
</dbReference>
<dbReference type="GO" id="GO:0005615">
    <property type="term" value="C:extracellular space"/>
    <property type="evidence" value="ECO:0007669"/>
    <property type="project" value="TreeGrafter"/>
</dbReference>
<dbReference type="InterPro" id="IPR050442">
    <property type="entry name" value="Peptidase_S1_coag_factors"/>
</dbReference>
<sequence>MAWILGLVLLSLFPTEAYQQVFLPSRSARALLMGRQKRANFLLEELRPGNLERECFEENCNLEEVREAFEDMDRA</sequence>
<dbReference type="SUPFAM" id="SSF57630">
    <property type="entry name" value="GLA-domain"/>
    <property type="match status" value="1"/>
</dbReference>
<keyword evidence="1" id="KW-1015">Disulfide bond</keyword>
<dbReference type="GO" id="GO:0005509">
    <property type="term" value="F:calcium ion binding"/>
    <property type="evidence" value="ECO:0007669"/>
    <property type="project" value="InterPro"/>
</dbReference>
<dbReference type="PRINTS" id="PR00001">
    <property type="entry name" value="GLABLOOD"/>
</dbReference>
<dbReference type="FunFam" id="4.10.740.10:FF:000001">
    <property type="entry name" value="vitamin K-dependent protein S"/>
    <property type="match status" value="1"/>
</dbReference>
<feature type="domain" description="Gla" evidence="3">
    <location>
        <begin position="38"/>
        <end position="75"/>
    </location>
</feature>
<dbReference type="PANTHER" id="PTHR24278:SF40">
    <property type="entry name" value="COAGULATION FACTOR VII-LIKE"/>
    <property type="match status" value="1"/>
</dbReference>
<evidence type="ECO:0000259" key="3">
    <source>
        <dbReference type="PROSITE" id="PS50998"/>
    </source>
</evidence>
<evidence type="ECO:0000313" key="5">
    <source>
        <dbReference type="Proteomes" id="UP000287033"/>
    </source>
</evidence>
<feature type="signal peptide" evidence="2">
    <location>
        <begin position="1"/>
        <end position="19"/>
    </location>
</feature>
<dbReference type="Pfam" id="PF00594">
    <property type="entry name" value="Gla"/>
    <property type="match status" value="1"/>
</dbReference>
<reference evidence="4 5" key="1">
    <citation type="journal article" date="2018" name="Nat. Ecol. Evol.">
        <title>Shark genomes provide insights into elasmobranch evolution and the origin of vertebrates.</title>
        <authorList>
            <person name="Hara Y"/>
            <person name="Yamaguchi K"/>
            <person name="Onimaru K"/>
            <person name="Kadota M"/>
            <person name="Koyanagi M"/>
            <person name="Keeley SD"/>
            <person name="Tatsumi K"/>
            <person name="Tanaka K"/>
            <person name="Motone F"/>
            <person name="Kageyama Y"/>
            <person name="Nozu R"/>
            <person name="Adachi N"/>
            <person name="Nishimura O"/>
            <person name="Nakagawa R"/>
            <person name="Tanegashima C"/>
            <person name="Kiyatake I"/>
            <person name="Matsumoto R"/>
            <person name="Murakumo K"/>
            <person name="Nishida K"/>
            <person name="Terakita A"/>
            <person name="Kuratani S"/>
            <person name="Sato K"/>
            <person name="Hyodo S Kuraku.S."/>
        </authorList>
    </citation>
    <scope>NUCLEOTIDE SEQUENCE [LARGE SCALE GENOMIC DNA]</scope>
</reference>
<dbReference type="OrthoDB" id="9379732at2759"/>
<dbReference type="Gene3D" id="4.10.740.10">
    <property type="entry name" value="Coagulation Factor IX"/>
    <property type="match status" value="1"/>
</dbReference>
<accession>A0A401RF37</accession>
<protein>
    <recommendedName>
        <fullName evidence="3">Gla domain-containing protein</fullName>
    </recommendedName>
</protein>
<feature type="chain" id="PRO_5019083027" description="Gla domain-containing protein" evidence="2">
    <location>
        <begin position="20"/>
        <end position="75"/>
    </location>
</feature>
<dbReference type="InterPro" id="IPR017857">
    <property type="entry name" value="Coagulation_fac-like_Gla_dom"/>
</dbReference>
<dbReference type="SMART" id="SM00069">
    <property type="entry name" value="GLA"/>
    <property type="match status" value="1"/>
</dbReference>
<keyword evidence="5" id="KW-1185">Reference proteome</keyword>
<dbReference type="AlphaFoldDB" id="A0A401RF37"/>
<dbReference type="PANTHER" id="PTHR24278">
    <property type="entry name" value="COAGULATION FACTOR"/>
    <property type="match status" value="1"/>
</dbReference>
<proteinExistence type="predicted"/>
<dbReference type="InterPro" id="IPR000294">
    <property type="entry name" value="GLA_domain"/>
</dbReference>
<keyword evidence="2" id="KW-0732">Signal</keyword>
<dbReference type="Proteomes" id="UP000287033">
    <property type="component" value="Unassembled WGS sequence"/>
</dbReference>
<dbReference type="STRING" id="137246.A0A401RF37"/>